<dbReference type="Proteomes" id="UP000177626">
    <property type="component" value="Unassembled WGS sequence"/>
</dbReference>
<gene>
    <name evidence="1" type="ORF">A2406_00650</name>
</gene>
<name>A0A1G2C0B0_9BACT</name>
<reference evidence="1 2" key="1">
    <citation type="journal article" date="2016" name="Nat. Commun.">
        <title>Thousands of microbial genomes shed light on interconnected biogeochemical processes in an aquifer system.</title>
        <authorList>
            <person name="Anantharaman K."/>
            <person name="Brown C.T."/>
            <person name="Hug L.A."/>
            <person name="Sharon I."/>
            <person name="Castelle C.J."/>
            <person name="Probst A.J."/>
            <person name="Thomas B.C."/>
            <person name="Singh A."/>
            <person name="Wilkins M.J."/>
            <person name="Karaoz U."/>
            <person name="Brodie E.L."/>
            <person name="Williams K.H."/>
            <person name="Hubbard S.S."/>
            <person name="Banfield J.F."/>
        </authorList>
    </citation>
    <scope>NUCLEOTIDE SEQUENCE [LARGE SCALE GENOMIC DNA]</scope>
</reference>
<comment type="caution">
    <text evidence="1">The sequence shown here is derived from an EMBL/GenBank/DDBJ whole genome shotgun (WGS) entry which is preliminary data.</text>
</comment>
<dbReference type="EMBL" id="MHKQ01000016">
    <property type="protein sequence ID" value="OGY93847.1"/>
    <property type="molecule type" value="Genomic_DNA"/>
</dbReference>
<evidence type="ECO:0000313" key="1">
    <source>
        <dbReference type="EMBL" id="OGY93847.1"/>
    </source>
</evidence>
<protein>
    <submittedName>
        <fullName evidence="1">Uncharacterized protein</fullName>
    </submittedName>
</protein>
<sequence>MNNTKHQDILHMSKSENIISLLEGAKKDAILHFPDPNNKYFPLLYKTSPPIEYILSQLNDFIDRIEFLDIYEPAINSLKKEIKILENFSYTTNKKDFKVHLDSIFENIDVIYNEEINEKLSKLTCQECIRLDEAITNFRNGCFSSSVIMAVSSVEARLHYLIKKKNKTLYKKYFETSPLGTLISLFDKNGIKFKDKKFNSLRKILPGEHSPLIEIFNIYRIYSAHPKDKNIPQKIAQSILNFTFVLLLDEKLQISDKRLLKHQKIIK</sequence>
<evidence type="ECO:0000313" key="2">
    <source>
        <dbReference type="Proteomes" id="UP000177626"/>
    </source>
</evidence>
<accession>A0A1G2C0B0</accession>
<proteinExistence type="predicted"/>
<dbReference type="AlphaFoldDB" id="A0A1G2C0B0"/>
<organism evidence="1 2">
    <name type="scientific">Candidatus Komeilibacteria bacterium RIFOXYC1_FULL_37_11</name>
    <dbReference type="NCBI Taxonomy" id="1798555"/>
    <lineage>
        <taxon>Bacteria</taxon>
        <taxon>Candidatus Komeiliibacteriota</taxon>
    </lineage>
</organism>